<name>A0A421D5W0_9EURO</name>
<proteinExistence type="predicted"/>
<evidence type="ECO:0000256" key="1">
    <source>
        <dbReference type="SAM" id="MobiDB-lite"/>
    </source>
</evidence>
<accession>A0A421D5W0</accession>
<dbReference type="OrthoDB" id="4831104at2759"/>
<organism evidence="2 3">
    <name type="scientific">Aspergillus turcosus</name>
    <dbReference type="NCBI Taxonomy" id="1245748"/>
    <lineage>
        <taxon>Eukaryota</taxon>
        <taxon>Fungi</taxon>
        <taxon>Dikarya</taxon>
        <taxon>Ascomycota</taxon>
        <taxon>Pezizomycotina</taxon>
        <taxon>Eurotiomycetes</taxon>
        <taxon>Eurotiomycetidae</taxon>
        <taxon>Eurotiales</taxon>
        <taxon>Aspergillaceae</taxon>
        <taxon>Aspergillus</taxon>
        <taxon>Aspergillus subgen. Fumigati</taxon>
    </lineage>
</organism>
<dbReference type="EMBL" id="NIDN02000076">
    <property type="protein sequence ID" value="RLL97508.1"/>
    <property type="molecule type" value="Genomic_DNA"/>
</dbReference>
<comment type="caution">
    <text evidence="2">The sequence shown here is derived from an EMBL/GenBank/DDBJ whole genome shotgun (WGS) entry which is preliminary data.</text>
</comment>
<feature type="region of interest" description="Disordered" evidence="1">
    <location>
        <begin position="390"/>
        <end position="409"/>
    </location>
</feature>
<feature type="compositionally biased region" description="Polar residues" evidence="1">
    <location>
        <begin position="393"/>
        <end position="409"/>
    </location>
</feature>
<sequence length="581" mass="65169">MMATINATQVVGTVDTMGDYVDENTMHAPAGCFDGELYYMTIPERNSSTHPEAKCAAVPDPEVKTTERADDMVRQASVVITMYYDVARNFEHPLRYWEILTGRLSYHDWNQILMVKGMPGPDQEVTLDVLCQMATSWVFTFVEFINFLTSMNETNNQSKLGRSGVVPQTVRRGNSRAEPTFFEYRCNTVFANGEVCQYTTTDRCKVATGHDFRLNAIVWIQVSIKDVTRLSESTADLALDARGWLESPSSTIKLVVAIVVNRTQPELVFCRWELYPRNYHLELDLSKIEFPSSATLPTMPMLAGIITKMPHNWPDDGVGEVLGRQHQRYNEPVHSRARDNPPLHPRTSVKKPWQVFHELTGLPYPNTRTESFSATHFFPLNCIPGGQVGSSGYAHSSPSNSIPASQTGTEPTQILAVESVLTRVMQIPRRSVNRCSCAERREQCEKEKSQLRQKWSVALQKCKSDLRQRQGGTAAAAQVLLGQGAVDAAAAQNPNCQDNNWQNMCSSVCEEDTFTFTGAEFKKKCFMRTGMEQEVEVYHCSSLLECLEKDCAPNSNCLGVGWRPWEVGAMVFAPRTIPTSI</sequence>
<protein>
    <recommendedName>
        <fullName evidence="4">Apple domain-containing protein</fullName>
    </recommendedName>
</protein>
<evidence type="ECO:0008006" key="4">
    <source>
        <dbReference type="Google" id="ProtNLM"/>
    </source>
</evidence>
<dbReference type="STRING" id="1245748.A0A421D5W0"/>
<dbReference type="AlphaFoldDB" id="A0A421D5W0"/>
<dbReference type="Proteomes" id="UP000215289">
    <property type="component" value="Unassembled WGS sequence"/>
</dbReference>
<gene>
    <name evidence="2" type="ORF">CFD26_107011</name>
</gene>
<evidence type="ECO:0000313" key="2">
    <source>
        <dbReference type="EMBL" id="RLL97508.1"/>
    </source>
</evidence>
<keyword evidence="3" id="KW-1185">Reference proteome</keyword>
<evidence type="ECO:0000313" key="3">
    <source>
        <dbReference type="Proteomes" id="UP000215289"/>
    </source>
</evidence>
<reference evidence="2 3" key="1">
    <citation type="submission" date="2018-08" db="EMBL/GenBank/DDBJ databases">
        <title>Draft genome sequences of two Aspergillus turcosus clinical strains isolated from bronchoalveolar lavage fluid: one azole-susceptible and the other azole-resistant.</title>
        <authorList>
            <person name="Parent-Michaud M."/>
            <person name="Dufresne P.J."/>
            <person name="Fournier E."/>
            <person name="Martineau C."/>
            <person name="Moreira S."/>
            <person name="Perkins V."/>
            <person name="De Repentigny L."/>
            <person name="Dufresne S.F."/>
        </authorList>
    </citation>
    <scope>NUCLEOTIDE SEQUENCE [LARGE SCALE GENOMIC DNA]</scope>
    <source>
        <strain evidence="2">HMR AF 1038</strain>
    </source>
</reference>